<dbReference type="PANTHER" id="PTHR35464">
    <property type="entry name" value="OS06G0115200 PROTEIN"/>
    <property type="match status" value="1"/>
</dbReference>
<dbReference type="InterPro" id="IPR011047">
    <property type="entry name" value="Quinoprotein_ADH-like_sf"/>
</dbReference>
<keyword evidence="3" id="KW-1133">Transmembrane helix</keyword>
<keyword evidence="3" id="KW-0812">Transmembrane</keyword>
<feature type="transmembrane region" description="Helical" evidence="3">
    <location>
        <begin position="451"/>
        <end position="472"/>
    </location>
</feature>
<feature type="coiled-coil region" evidence="1">
    <location>
        <begin position="32"/>
        <end position="59"/>
    </location>
</feature>
<evidence type="ECO:0000313" key="6">
    <source>
        <dbReference type="Proteomes" id="UP000236161"/>
    </source>
</evidence>
<reference evidence="5 6" key="1">
    <citation type="journal article" date="2017" name="Nature">
        <title>The Apostasia genome and the evolution of orchids.</title>
        <authorList>
            <person name="Zhang G.Q."/>
            <person name="Liu K.W."/>
            <person name="Li Z."/>
            <person name="Lohaus R."/>
            <person name="Hsiao Y.Y."/>
            <person name="Niu S.C."/>
            <person name="Wang J.Y."/>
            <person name="Lin Y.C."/>
            <person name="Xu Q."/>
            <person name="Chen L.J."/>
            <person name="Yoshida K."/>
            <person name="Fujiwara S."/>
            <person name="Wang Z.W."/>
            <person name="Zhang Y.Q."/>
            <person name="Mitsuda N."/>
            <person name="Wang M."/>
            <person name="Liu G.H."/>
            <person name="Pecoraro L."/>
            <person name="Huang H.X."/>
            <person name="Xiao X.J."/>
            <person name="Lin M."/>
            <person name="Wu X.Y."/>
            <person name="Wu W.L."/>
            <person name="Chen Y.Y."/>
            <person name="Chang S.B."/>
            <person name="Sakamoto S."/>
            <person name="Ohme-Takagi M."/>
            <person name="Yagi M."/>
            <person name="Zeng S.J."/>
            <person name="Shen C.Y."/>
            <person name="Yeh C.M."/>
            <person name="Luo Y.B."/>
            <person name="Tsai W.C."/>
            <person name="Van de Peer Y."/>
            <person name="Liu Z.J."/>
        </authorList>
    </citation>
    <scope>NUCLEOTIDE SEQUENCE [LARGE SCALE GENOMIC DNA]</scope>
    <source>
        <strain evidence="6">cv. Shenzhen</strain>
        <tissue evidence="5">Stem</tissue>
    </source>
</reference>
<keyword evidence="1" id="KW-0175">Coiled coil</keyword>
<dbReference type="EMBL" id="KZ451935">
    <property type="protein sequence ID" value="PKA60808.1"/>
    <property type="molecule type" value="Genomic_DNA"/>
</dbReference>
<feature type="chain" id="PRO_5014194531" evidence="4">
    <location>
        <begin position="22"/>
        <end position="592"/>
    </location>
</feature>
<dbReference type="AlphaFoldDB" id="A0A2I0AZ48"/>
<organism evidence="5 6">
    <name type="scientific">Apostasia shenzhenica</name>
    <dbReference type="NCBI Taxonomy" id="1088818"/>
    <lineage>
        <taxon>Eukaryota</taxon>
        <taxon>Viridiplantae</taxon>
        <taxon>Streptophyta</taxon>
        <taxon>Embryophyta</taxon>
        <taxon>Tracheophyta</taxon>
        <taxon>Spermatophyta</taxon>
        <taxon>Magnoliopsida</taxon>
        <taxon>Liliopsida</taxon>
        <taxon>Asparagales</taxon>
        <taxon>Orchidaceae</taxon>
        <taxon>Apostasioideae</taxon>
        <taxon>Apostasia</taxon>
    </lineage>
</organism>
<dbReference type="SUPFAM" id="SSF50998">
    <property type="entry name" value="Quinoprotein alcohol dehydrogenase-like"/>
    <property type="match status" value="1"/>
</dbReference>
<evidence type="ECO:0000313" key="5">
    <source>
        <dbReference type="EMBL" id="PKA60808.1"/>
    </source>
</evidence>
<evidence type="ECO:0000256" key="4">
    <source>
        <dbReference type="SAM" id="SignalP"/>
    </source>
</evidence>
<feature type="region of interest" description="Disordered" evidence="2">
    <location>
        <begin position="540"/>
        <end position="592"/>
    </location>
</feature>
<evidence type="ECO:0000256" key="1">
    <source>
        <dbReference type="SAM" id="Coils"/>
    </source>
</evidence>
<proteinExistence type="predicted"/>
<dbReference type="InterPro" id="IPR045288">
    <property type="entry name" value="At1g75140-like"/>
</dbReference>
<evidence type="ECO:0000256" key="3">
    <source>
        <dbReference type="SAM" id="Phobius"/>
    </source>
</evidence>
<evidence type="ECO:0000256" key="2">
    <source>
        <dbReference type="SAM" id="MobiDB-lite"/>
    </source>
</evidence>
<accession>A0A2I0AZ48</accession>
<protein>
    <submittedName>
        <fullName evidence="5">Putative membrane protein</fullName>
    </submittedName>
</protein>
<gene>
    <name evidence="5" type="ORF">AXF42_Ash006442</name>
</gene>
<feature type="region of interest" description="Disordered" evidence="2">
    <location>
        <begin position="492"/>
        <end position="512"/>
    </location>
</feature>
<keyword evidence="3" id="KW-0472">Membrane</keyword>
<feature type="signal peptide" evidence="4">
    <location>
        <begin position="1"/>
        <end position="21"/>
    </location>
</feature>
<keyword evidence="6" id="KW-1185">Reference proteome</keyword>
<dbReference type="Proteomes" id="UP000236161">
    <property type="component" value="Unassembled WGS sequence"/>
</dbReference>
<dbReference type="InterPro" id="IPR015943">
    <property type="entry name" value="WD40/YVTN_repeat-like_dom_sf"/>
</dbReference>
<name>A0A2I0AZ48_9ASPA</name>
<dbReference type="PANTHER" id="PTHR35464:SF1">
    <property type="entry name" value="OS06G0115200 PROTEIN"/>
    <property type="match status" value="1"/>
</dbReference>
<sequence length="592" mass="63966">MDAAAVLLSLILLLSASPSLADTLATDPLSLLERQEAQLRRLEALVESLSQSVSALESSLSSPRFVDHSSLTTSATETSSGGDAAVAVTKHRPGWSELFHFLAAARLGSEALCATILPYQDLDGLSKYFAVGDNRGRVYVFSSAGNVLIELPTHSDSPVTSMLSYHSFRRNESVLFTGHADGSIASHRLWESAANGEDLLTLTLASSRSFARGSRDLESPPVLSLEVHQVGRIRYVLAADGGGRIRVFTENGTLYGTAIASSCPLAFMRQRLLFLTASGAGSLDLRSMSVKEIECDGLNGSLAKSFSFDGSERSKAYGVTNAGDLIHVVLLGDVTNLKCRVRAIRKAEIDGPVSIQTTKGYLLAVNQEKLFVYNISSQYYARIGAPRPLFFTSLQEIRSLFSNSDISSDGVALEKPLIATDREKLVILGLHGGYVGIYRSNFPVFKVESNAVVWSAPAFLFILLLIGSWQFYVKKKDSLGWTGEETFNNATVTAPNSSLVPGPSERPFVDGPKASELRELRGSGLRGQSRRYVSPTRYPAGAGVSFRPPSGDPGFRAPADLKYRGHNLDSAGFPKRREPLFQNSPLVGDNDN</sequence>
<dbReference type="Gene3D" id="2.130.10.10">
    <property type="entry name" value="YVTN repeat-like/Quinoprotein amine dehydrogenase"/>
    <property type="match status" value="1"/>
</dbReference>
<dbReference type="OrthoDB" id="2018951at2759"/>
<dbReference type="STRING" id="1088818.A0A2I0AZ48"/>
<keyword evidence="4" id="KW-0732">Signal</keyword>